<keyword evidence="6" id="KW-1133">Transmembrane helix</keyword>
<sequence length="484" mass="53696">MVILQQRQRRVHGLPVSLLIFKRVVMKASVNYAIIAWVVLALSAASCSKYLEEKPNQSTTVPSTLADLQAILDNTTGMNIKDSRLINVVDDNYYVNTSDWQSLASLAGVNADDARNYIWDKNATSLTGWQQTYTFPVYYSNFVLDALPDISYPAGSAATASAIRGMALFCRSFAFVTLAQLYCLPYATANLNEPGIPLRLTAAVDKPVSRATVAATYEQIINDLTEAARLVPETVPFASRPNKAAVFGLLARVYLTMRDYEHAGRFADSCLKRVNTLIDFNLLSTTATAPIARFNAETVFYNAFVGSSLTFNPRGKVDSVLYASYNDNDLRKRIFFSANAGNSFSFKGSYDGTTSRDAPFNGIAVDEMYLIRAEAHARAGRTDAAMADLNTLMIKRWASNRFTPFTASSAAEALEKVLTERRKELVFRGLRWSDLRRFNLEGANITLRRVINNVSYTLPPGDARWVLLFPVEVISFSGMPQNPR</sequence>
<feature type="transmembrane region" description="Helical" evidence="6">
    <location>
        <begin position="30"/>
        <end position="51"/>
    </location>
</feature>
<keyword evidence="10" id="KW-1185">Reference proteome</keyword>
<evidence type="ECO:0000259" key="8">
    <source>
        <dbReference type="Pfam" id="PF14322"/>
    </source>
</evidence>
<evidence type="ECO:0000256" key="3">
    <source>
        <dbReference type="ARBA" id="ARBA00022729"/>
    </source>
</evidence>
<dbReference type="InterPro" id="IPR033985">
    <property type="entry name" value="SusD-like_N"/>
</dbReference>
<dbReference type="Gene3D" id="1.25.40.390">
    <property type="match status" value="1"/>
</dbReference>
<protein>
    <submittedName>
        <fullName evidence="9">RagB/SusD family nutrient uptake outer membrane protein</fullName>
    </submittedName>
</protein>
<evidence type="ECO:0000256" key="1">
    <source>
        <dbReference type="ARBA" id="ARBA00004442"/>
    </source>
</evidence>
<evidence type="ECO:0000256" key="4">
    <source>
        <dbReference type="ARBA" id="ARBA00023136"/>
    </source>
</evidence>
<organism evidence="9 10">
    <name type="scientific">Filimonas effusa</name>
    <dbReference type="NCBI Taxonomy" id="2508721"/>
    <lineage>
        <taxon>Bacteria</taxon>
        <taxon>Pseudomonadati</taxon>
        <taxon>Bacteroidota</taxon>
        <taxon>Chitinophagia</taxon>
        <taxon>Chitinophagales</taxon>
        <taxon>Chitinophagaceae</taxon>
        <taxon>Filimonas</taxon>
    </lineage>
</organism>
<comment type="subcellular location">
    <subcellularLocation>
        <location evidence="1">Cell outer membrane</location>
    </subcellularLocation>
</comment>
<gene>
    <name evidence="9" type="ORF">ESB13_18390</name>
</gene>
<feature type="domain" description="RagB/SusD" evidence="7">
    <location>
        <begin position="367"/>
        <end position="441"/>
    </location>
</feature>
<comment type="similarity">
    <text evidence="2">Belongs to the SusD family.</text>
</comment>
<keyword evidence="4 6" id="KW-0472">Membrane</keyword>
<evidence type="ECO:0000259" key="7">
    <source>
        <dbReference type="Pfam" id="PF07980"/>
    </source>
</evidence>
<dbReference type="EMBL" id="SDHZ01000003">
    <property type="protein sequence ID" value="RXK81762.1"/>
    <property type="molecule type" value="Genomic_DNA"/>
</dbReference>
<evidence type="ECO:0000256" key="2">
    <source>
        <dbReference type="ARBA" id="ARBA00006275"/>
    </source>
</evidence>
<dbReference type="OrthoDB" id="653598at2"/>
<comment type="caution">
    <text evidence="9">The sequence shown here is derived from an EMBL/GenBank/DDBJ whole genome shotgun (WGS) entry which is preliminary data.</text>
</comment>
<dbReference type="GO" id="GO:0009279">
    <property type="term" value="C:cell outer membrane"/>
    <property type="evidence" value="ECO:0007669"/>
    <property type="project" value="UniProtKB-SubCell"/>
</dbReference>
<dbReference type="AlphaFoldDB" id="A0A4Q1D2Y7"/>
<keyword evidence="3" id="KW-0732">Signal</keyword>
<dbReference type="InterPro" id="IPR012944">
    <property type="entry name" value="SusD_RagB_dom"/>
</dbReference>
<evidence type="ECO:0000313" key="10">
    <source>
        <dbReference type="Proteomes" id="UP000290545"/>
    </source>
</evidence>
<keyword evidence="6" id="KW-0812">Transmembrane</keyword>
<reference evidence="9 10" key="1">
    <citation type="submission" date="2019-01" db="EMBL/GenBank/DDBJ databases">
        <title>Filimonas sp. strain TTM-71.</title>
        <authorList>
            <person name="Chen W.-M."/>
        </authorList>
    </citation>
    <scope>NUCLEOTIDE SEQUENCE [LARGE SCALE GENOMIC DNA]</scope>
    <source>
        <strain evidence="9 10">TTM-71</strain>
    </source>
</reference>
<feature type="domain" description="SusD-like N-terminal" evidence="8">
    <location>
        <begin position="49"/>
        <end position="255"/>
    </location>
</feature>
<evidence type="ECO:0000313" key="9">
    <source>
        <dbReference type="EMBL" id="RXK81762.1"/>
    </source>
</evidence>
<keyword evidence="5" id="KW-0998">Cell outer membrane</keyword>
<dbReference type="Pfam" id="PF14322">
    <property type="entry name" value="SusD-like_3"/>
    <property type="match status" value="1"/>
</dbReference>
<proteinExistence type="inferred from homology"/>
<evidence type="ECO:0000256" key="5">
    <source>
        <dbReference type="ARBA" id="ARBA00023237"/>
    </source>
</evidence>
<evidence type="ECO:0000256" key="6">
    <source>
        <dbReference type="SAM" id="Phobius"/>
    </source>
</evidence>
<dbReference type="Proteomes" id="UP000290545">
    <property type="component" value="Unassembled WGS sequence"/>
</dbReference>
<dbReference type="SUPFAM" id="SSF48452">
    <property type="entry name" value="TPR-like"/>
    <property type="match status" value="1"/>
</dbReference>
<dbReference type="Pfam" id="PF07980">
    <property type="entry name" value="SusD_RagB"/>
    <property type="match status" value="1"/>
</dbReference>
<accession>A0A4Q1D2Y7</accession>
<dbReference type="InterPro" id="IPR011990">
    <property type="entry name" value="TPR-like_helical_dom_sf"/>
</dbReference>
<name>A0A4Q1D2Y7_9BACT</name>